<dbReference type="PROSITE" id="PS50977">
    <property type="entry name" value="HTH_TETR_2"/>
    <property type="match status" value="1"/>
</dbReference>
<evidence type="ECO:0000313" key="5">
    <source>
        <dbReference type="Proteomes" id="UP000297938"/>
    </source>
</evidence>
<dbReference type="InterPro" id="IPR039532">
    <property type="entry name" value="TetR_C_Firmicutes"/>
</dbReference>
<keyword evidence="1 2" id="KW-0238">DNA-binding</keyword>
<sequence length="193" mass="23248">MHDSLITKKVIAHSLKELMETIPFQKISIRDIMNHCDIRRQTFYYHFQDKYELLAWIYNQEASENIEDYLDYEHWTKVITRLFEYLAENKTFYNNALAITEQNSFDRYFFDHTQNLLLKIITDMMAQQQIELPEETLTFFNAFYSHAFVGTAKDWLMHGCPVPPRELSENIQLIVEDSFLSTLKRYEKQKNNH</sequence>
<dbReference type="SUPFAM" id="SSF46689">
    <property type="entry name" value="Homeodomain-like"/>
    <property type="match status" value="1"/>
</dbReference>
<proteinExistence type="predicted"/>
<dbReference type="Pfam" id="PF00440">
    <property type="entry name" value="TetR_N"/>
    <property type="match status" value="1"/>
</dbReference>
<dbReference type="PANTHER" id="PTHR43479:SF7">
    <property type="entry name" value="TETR-FAMILY TRANSCRIPTIONAL REGULATOR"/>
    <property type="match status" value="1"/>
</dbReference>
<dbReference type="Proteomes" id="UP000297938">
    <property type="component" value="Unassembled WGS sequence"/>
</dbReference>
<organism evidence="4 5">
    <name type="scientific">Carnobacterium divergens</name>
    <name type="common">Lactobacillus divergens</name>
    <dbReference type="NCBI Taxonomy" id="2748"/>
    <lineage>
        <taxon>Bacteria</taxon>
        <taxon>Bacillati</taxon>
        <taxon>Bacillota</taxon>
        <taxon>Bacilli</taxon>
        <taxon>Lactobacillales</taxon>
        <taxon>Carnobacteriaceae</taxon>
        <taxon>Carnobacterium</taxon>
    </lineage>
</organism>
<evidence type="ECO:0000256" key="1">
    <source>
        <dbReference type="ARBA" id="ARBA00023125"/>
    </source>
</evidence>
<dbReference type="NCBIfam" id="TIGR02366">
    <property type="entry name" value="DHAK_reg"/>
    <property type="match status" value="1"/>
</dbReference>
<evidence type="ECO:0000313" key="4">
    <source>
        <dbReference type="EMBL" id="TFJ28405.1"/>
    </source>
</evidence>
<feature type="domain" description="HTH tetR-type" evidence="3">
    <location>
        <begin position="5"/>
        <end position="65"/>
    </location>
</feature>
<evidence type="ECO:0000256" key="2">
    <source>
        <dbReference type="PROSITE-ProRule" id="PRU00335"/>
    </source>
</evidence>
<dbReference type="EMBL" id="NRPP01000007">
    <property type="protein sequence ID" value="TFJ28405.1"/>
    <property type="molecule type" value="Genomic_DNA"/>
</dbReference>
<dbReference type="Gene3D" id="1.10.357.10">
    <property type="entry name" value="Tetracycline Repressor, domain 2"/>
    <property type="match status" value="1"/>
</dbReference>
<protein>
    <submittedName>
        <fullName evidence="4">Dihydroxyacetone kinase transcriptional activator DhaS</fullName>
    </submittedName>
</protein>
<keyword evidence="4" id="KW-0808">Transferase</keyword>
<keyword evidence="4" id="KW-0418">Kinase</keyword>
<comment type="caution">
    <text evidence="4">The sequence shown here is derived from an EMBL/GenBank/DDBJ whole genome shotgun (WGS) entry which is preliminary data.</text>
</comment>
<name>A0A7Z8D0F2_CARDV</name>
<dbReference type="InterPro" id="IPR009057">
    <property type="entry name" value="Homeodomain-like_sf"/>
</dbReference>
<accession>A0A7Z8D0F2</accession>
<feature type="DNA-binding region" description="H-T-H motif" evidence="2">
    <location>
        <begin position="28"/>
        <end position="47"/>
    </location>
</feature>
<dbReference type="Pfam" id="PF14278">
    <property type="entry name" value="TetR_C_8"/>
    <property type="match status" value="1"/>
</dbReference>
<evidence type="ECO:0000259" key="3">
    <source>
        <dbReference type="PROSITE" id="PS50977"/>
    </source>
</evidence>
<gene>
    <name evidence="4" type="ORF">CKN69_02430</name>
</gene>
<dbReference type="PANTHER" id="PTHR43479">
    <property type="entry name" value="ACREF/ENVCD OPERON REPRESSOR-RELATED"/>
    <property type="match status" value="1"/>
</dbReference>
<dbReference type="GO" id="GO:0003677">
    <property type="term" value="F:DNA binding"/>
    <property type="evidence" value="ECO:0007669"/>
    <property type="project" value="UniProtKB-UniRule"/>
</dbReference>
<reference evidence="4 5" key="1">
    <citation type="journal article" date="2018" name="Int. J. Food Microbiol.">
        <title>Growth of Carnobacterium spp. isolated from chilled vacuum-packaged meat under relevant acidic conditions.</title>
        <authorList>
            <person name="Zhang P."/>
            <person name="Badoni M."/>
            <person name="Ganzle M."/>
            <person name="Yang X."/>
        </authorList>
    </citation>
    <scope>NUCLEOTIDE SEQUENCE [LARGE SCALE GENOMIC DNA]</scope>
    <source>
        <strain evidence="4 5">B2</strain>
    </source>
</reference>
<dbReference type="RefSeq" id="WP_135025650.1">
    <property type="nucleotide sequence ID" value="NZ_CBCPJW010000005.1"/>
</dbReference>
<dbReference type="InterPro" id="IPR050624">
    <property type="entry name" value="HTH-type_Tx_Regulator"/>
</dbReference>
<dbReference type="GO" id="GO:0016301">
    <property type="term" value="F:kinase activity"/>
    <property type="evidence" value="ECO:0007669"/>
    <property type="project" value="UniProtKB-KW"/>
</dbReference>
<dbReference type="InterPro" id="IPR012738">
    <property type="entry name" value="Tscrpt_reg_DhaS"/>
</dbReference>
<dbReference type="AlphaFoldDB" id="A0A7Z8D0F2"/>
<dbReference type="InterPro" id="IPR001647">
    <property type="entry name" value="HTH_TetR"/>
</dbReference>